<accession>A0A6M3K5Q5</accession>
<name>A0A6M3K5Q5_9ZZZZ</name>
<proteinExistence type="predicted"/>
<protein>
    <submittedName>
        <fullName evidence="1">Uncharacterized protein</fullName>
    </submittedName>
</protein>
<organism evidence="1">
    <name type="scientific">viral metagenome</name>
    <dbReference type="NCBI Taxonomy" id="1070528"/>
    <lineage>
        <taxon>unclassified sequences</taxon>
        <taxon>metagenomes</taxon>
        <taxon>organismal metagenomes</taxon>
    </lineage>
</organism>
<sequence>MENDFEHYYNATIRLKKENAELKARIADIKEDRITYCAYCGEEFPIDAGGTPDAVSSHIHNCPKHPIQDYKTEIADLKRDRIEAVKAERERIKKFFETGKYGSAYWKMTSWWEEAWQALQG</sequence>
<dbReference type="EMBL" id="MT142244">
    <property type="protein sequence ID" value="QJA76792.1"/>
    <property type="molecule type" value="Genomic_DNA"/>
</dbReference>
<reference evidence="1" key="1">
    <citation type="submission" date="2020-03" db="EMBL/GenBank/DDBJ databases">
        <title>The deep terrestrial virosphere.</title>
        <authorList>
            <person name="Holmfeldt K."/>
            <person name="Nilsson E."/>
            <person name="Simone D."/>
            <person name="Lopez-Fernandez M."/>
            <person name="Wu X."/>
            <person name="de Brujin I."/>
            <person name="Lundin D."/>
            <person name="Andersson A."/>
            <person name="Bertilsson S."/>
            <person name="Dopson M."/>
        </authorList>
    </citation>
    <scope>NUCLEOTIDE SEQUENCE</scope>
    <source>
        <strain evidence="1">MM415A01442</strain>
    </source>
</reference>
<gene>
    <name evidence="1" type="ORF">MM415A01442_0002</name>
</gene>
<dbReference type="AlphaFoldDB" id="A0A6M3K5Q5"/>
<evidence type="ECO:0000313" key="1">
    <source>
        <dbReference type="EMBL" id="QJA76792.1"/>
    </source>
</evidence>